<reference evidence="10 11" key="1">
    <citation type="submission" date="2024-01" db="EMBL/GenBank/DDBJ databases">
        <title>Unpublished Manusciprt.</title>
        <authorList>
            <person name="Duman M."/>
            <person name="Valdes E.G."/>
            <person name="Ajmi N."/>
            <person name="Altun S."/>
            <person name="Saticioglu I.B."/>
        </authorList>
    </citation>
    <scope>NUCLEOTIDE SEQUENCE [LARGE SCALE GENOMIC DNA]</scope>
    <source>
        <strain evidence="10 11">148P</strain>
    </source>
</reference>
<comment type="subcellular location">
    <subcellularLocation>
        <location evidence="1">Cell inner membrane</location>
        <topology evidence="1">Multi-pass membrane protein</topology>
    </subcellularLocation>
    <subcellularLocation>
        <location evidence="8">Cell membrane</location>
        <topology evidence="8">Multi-pass membrane protein</topology>
    </subcellularLocation>
</comment>
<sequence>MLKLNEAVTPTQITHLQRLWLYGLAGMVMLFLIIPCLIVIPMSFSASQYLEFPPREWSLRWYEAYLGSPEWMQATWVSFKVAIISTLVATLLGTLAAYGLSQVRGGLAKLAGGLLMLPMLVPIILVAVGVFFVYSRTGLNNTVTGLVLAHSVLAIPFVLIAVGNGLQGYDMNQEMAARSLGASRAWAFLTVTLPQIRLSIFSGALFAFIASFDEVVIALFIVGGDSSTLTRRMFANIRDQIDPTVAAVSTLMIVLSIVLLAAMMYIKGLEGRRKATQG</sequence>
<evidence type="ECO:0000313" key="11">
    <source>
        <dbReference type="Proteomes" id="UP001335100"/>
    </source>
</evidence>
<feature type="transmembrane region" description="Helical" evidence="8">
    <location>
        <begin position="76"/>
        <end position="98"/>
    </location>
</feature>
<dbReference type="PANTHER" id="PTHR43357">
    <property type="entry name" value="INNER MEMBRANE ABC TRANSPORTER PERMEASE PROTEIN YDCV"/>
    <property type="match status" value="1"/>
</dbReference>
<dbReference type="Pfam" id="PF00528">
    <property type="entry name" value="BPD_transp_1"/>
    <property type="match status" value="1"/>
</dbReference>
<evidence type="ECO:0000256" key="3">
    <source>
        <dbReference type="ARBA" id="ARBA00022475"/>
    </source>
</evidence>
<dbReference type="Gene3D" id="1.10.3720.10">
    <property type="entry name" value="MetI-like"/>
    <property type="match status" value="1"/>
</dbReference>
<feature type="transmembrane region" description="Helical" evidence="8">
    <location>
        <begin position="198"/>
        <end position="224"/>
    </location>
</feature>
<feature type="transmembrane region" description="Helical" evidence="8">
    <location>
        <begin position="244"/>
        <end position="266"/>
    </location>
</feature>
<dbReference type="PROSITE" id="PS50928">
    <property type="entry name" value="ABC_TM1"/>
    <property type="match status" value="1"/>
</dbReference>
<evidence type="ECO:0000256" key="6">
    <source>
        <dbReference type="ARBA" id="ARBA00022989"/>
    </source>
</evidence>
<keyword evidence="11" id="KW-1185">Reference proteome</keyword>
<feature type="transmembrane region" description="Helical" evidence="8">
    <location>
        <begin position="110"/>
        <end position="134"/>
    </location>
</feature>
<dbReference type="Proteomes" id="UP001335100">
    <property type="component" value="Unassembled WGS sequence"/>
</dbReference>
<dbReference type="RefSeq" id="WP_330077674.1">
    <property type="nucleotide sequence ID" value="NZ_JAZDQJ010000049.1"/>
</dbReference>
<accession>A0ABU7HZN5</accession>
<name>A0ABU7HZN5_9PSED</name>
<dbReference type="EMBL" id="JAZDQJ010000049">
    <property type="protein sequence ID" value="MEE1937009.1"/>
    <property type="molecule type" value="Genomic_DNA"/>
</dbReference>
<keyword evidence="3" id="KW-1003">Cell membrane</keyword>
<keyword evidence="6 8" id="KW-1133">Transmembrane helix</keyword>
<gene>
    <name evidence="10" type="ORF">V0R50_27620</name>
</gene>
<organism evidence="10 11">
    <name type="scientific">Pseudomonas ulcerans</name>
    <dbReference type="NCBI Taxonomy" id="3115852"/>
    <lineage>
        <taxon>Bacteria</taxon>
        <taxon>Pseudomonadati</taxon>
        <taxon>Pseudomonadota</taxon>
        <taxon>Gammaproteobacteria</taxon>
        <taxon>Pseudomonadales</taxon>
        <taxon>Pseudomonadaceae</taxon>
        <taxon>Pseudomonas</taxon>
    </lineage>
</organism>
<dbReference type="PANTHER" id="PTHR43357:SF4">
    <property type="entry name" value="INNER MEMBRANE ABC TRANSPORTER PERMEASE PROTEIN YDCV"/>
    <property type="match status" value="1"/>
</dbReference>
<evidence type="ECO:0000256" key="4">
    <source>
        <dbReference type="ARBA" id="ARBA00022519"/>
    </source>
</evidence>
<dbReference type="InterPro" id="IPR035906">
    <property type="entry name" value="MetI-like_sf"/>
</dbReference>
<proteinExistence type="inferred from homology"/>
<feature type="domain" description="ABC transmembrane type-1" evidence="9">
    <location>
        <begin position="75"/>
        <end position="263"/>
    </location>
</feature>
<feature type="transmembrane region" description="Helical" evidence="8">
    <location>
        <begin position="146"/>
        <end position="166"/>
    </location>
</feature>
<keyword evidence="2 8" id="KW-0813">Transport</keyword>
<evidence type="ECO:0000259" key="9">
    <source>
        <dbReference type="PROSITE" id="PS50928"/>
    </source>
</evidence>
<evidence type="ECO:0000313" key="10">
    <source>
        <dbReference type="EMBL" id="MEE1937009.1"/>
    </source>
</evidence>
<keyword evidence="4" id="KW-0997">Cell inner membrane</keyword>
<evidence type="ECO:0000256" key="7">
    <source>
        <dbReference type="ARBA" id="ARBA00023136"/>
    </source>
</evidence>
<comment type="caution">
    <text evidence="10">The sequence shown here is derived from an EMBL/GenBank/DDBJ whole genome shotgun (WGS) entry which is preliminary data.</text>
</comment>
<protein>
    <submittedName>
        <fullName evidence="10">ABC transporter permease</fullName>
    </submittedName>
</protein>
<feature type="transmembrane region" description="Helical" evidence="8">
    <location>
        <begin position="20"/>
        <end position="44"/>
    </location>
</feature>
<dbReference type="CDD" id="cd06261">
    <property type="entry name" value="TM_PBP2"/>
    <property type="match status" value="1"/>
</dbReference>
<keyword evidence="5 8" id="KW-0812">Transmembrane</keyword>
<comment type="similarity">
    <text evidence="8">Belongs to the binding-protein-dependent transport system permease family.</text>
</comment>
<evidence type="ECO:0000256" key="2">
    <source>
        <dbReference type="ARBA" id="ARBA00022448"/>
    </source>
</evidence>
<keyword evidence="7 8" id="KW-0472">Membrane</keyword>
<dbReference type="InterPro" id="IPR000515">
    <property type="entry name" value="MetI-like"/>
</dbReference>
<dbReference type="SUPFAM" id="SSF161098">
    <property type="entry name" value="MetI-like"/>
    <property type="match status" value="1"/>
</dbReference>
<evidence type="ECO:0000256" key="5">
    <source>
        <dbReference type="ARBA" id="ARBA00022692"/>
    </source>
</evidence>
<evidence type="ECO:0000256" key="8">
    <source>
        <dbReference type="RuleBase" id="RU363032"/>
    </source>
</evidence>
<evidence type="ECO:0000256" key="1">
    <source>
        <dbReference type="ARBA" id="ARBA00004429"/>
    </source>
</evidence>